<comment type="caution">
    <text evidence="3">The sequence shown here is derived from an EMBL/GenBank/DDBJ whole genome shotgun (WGS) entry which is preliminary data.</text>
</comment>
<organism evidence="3 4">
    <name type="scientific">Actinomadura alba</name>
    <dbReference type="NCBI Taxonomy" id="406431"/>
    <lineage>
        <taxon>Bacteria</taxon>
        <taxon>Bacillati</taxon>
        <taxon>Actinomycetota</taxon>
        <taxon>Actinomycetes</taxon>
        <taxon>Streptosporangiales</taxon>
        <taxon>Thermomonosporaceae</taxon>
        <taxon>Actinomadura</taxon>
    </lineage>
</organism>
<evidence type="ECO:0000256" key="1">
    <source>
        <dbReference type="ARBA" id="ARBA00007768"/>
    </source>
</evidence>
<protein>
    <recommendedName>
        <fullName evidence="2">Copper homeostasis protein cutC homolog</fullName>
    </recommendedName>
</protein>
<evidence type="ECO:0000313" key="3">
    <source>
        <dbReference type="EMBL" id="MBC6465392.1"/>
    </source>
</evidence>
<dbReference type="RefSeq" id="WP_187242397.1">
    <property type="nucleotide sequence ID" value="NZ_BAAAOK010000015.1"/>
</dbReference>
<proteinExistence type="inferred from homology"/>
<dbReference type="EMBL" id="JABVEC010000004">
    <property type="protein sequence ID" value="MBC6465392.1"/>
    <property type="molecule type" value="Genomic_DNA"/>
</dbReference>
<name>A0ABR7LKM4_9ACTN</name>
<keyword evidence="4" id="KW-1185">Reference proteome</keyword>
<dbReference type="InterPro" id="IPR036822">
    <property type="entry name" value="CutC-like_dom_sf"/>
</dbReference>
<dbReference type="SUPFAM" id="SSF110395">
    <property type="entry name" value="CutC-like"/>
    <property type="match status" value="1"/>
</dbReference>
<evidence type="ECO:0000313" key="4">
    <source>
        <dbReference type="Proteomes" id="UP000805614"/>
    </source>
</evidence>
<dbReference type="PANTHER" id="PTHR12598:SF0">
    <property type="entry name" value="COPPER HOMEOSTASIS PROTEIN CUTC HOMOLOG"/>
    <property type="match status" value="1"/>
</dbReference>
<gene>
    <name evidence="3" type="ORF">HKK74_07785</name>
</gene>
<dbReference type="InterPro" id="IPR005627">
    <property type="entry name" value="CutC-like"/>
</dbReference>
<reference evidence="3 4" key="1">
    <citation type="submission" date="2020-06" db="EMBL/GenBank/DDBJ databases">
        <title>Actinomadura xiongansis sp. nov., isolated from soil of Baiyangdian.</title>
        <authorList>
            <person name="Zhang X."/>
        </authorList>
    </citation>
    <scope>NUCLEOTIDE SEQUENCE [LARGE SCALE GENOMIC DNA]</scope>
    <source>
        <strain evidence="3 4">HBUM206468</strain>
    </source>
</reference>
<comment type="similarity">
    <text evidence="1">Belongs to the CutC family.</text>
</comment>
<dbReference type="Proteomes" id="UP000805614">
    <property type="component" value="Unassembled WGS sequence"/>
</dbReference>
<dbReference type="PANTHER" id="PTHR12598">
    <property type="entry name" value="COPPER HOMEOSTASIS PROTEIN CUTC"/>
    <property type="match status" value="1"/>
</dbReference>
<dbReference type="Gene3D" id="3.20.20.380">
    <property type="entry name" value="Copper homeostasis (CutC) domain"/>
    <property type="match status" value="1"/>
</dbReference>
<dbReference type="Pfam" id="PF03932">
    <property type="entry name" value="CutC"/>
    <property type="match status" value="1"/>
</dbReference>
<sequence>MALLEVIALDAADARAAEEGGADRLEVAADMAADGLTPDPVVVAEIRAVTSLPLRVMLRANAGFRTTAPELDRLRRAAETLKGAGADGFVFGFLDSVGHVDLAALGKLAAVVSPLPWTFHRAIDHAANPALAWRTVRDLPGVDTVLTAGSARGVDAGVDVLVRRVAENSDSARLVMAGGGLRRRHIALLAAAGVGSFHVGGSARPEGSWEAPVSAGLVREWRALVAAAGR</sequence>
<accession>A0ABR7LKM4</accession>
<evidence type="ECO:0000256" key="2">
    <source>
        <dbReference type="ARBA" id="ARBA00019014"/>
    </source>
</evidence>